<name>A0ABX2EUJ8_9BURK</name>
<keyword evidence="1" id="KW-0732">Signal</keyword>
<dbReference type="EMBL" id="JABRWJ010000018">
    <property type="protein sequence ID" value="NRF72099.1"/>
    <property type="molecule type" value="Genomic_DNA"/>
</dbReference>
<evidence type="ECO:0000256" key="1">
    <source>
        <dbReference type="SAM" id="SignalP"/>
    </source>
</evidence>
<organism evidence="2 3">
    <name type="scientific">Pseudaquabacterium terrae</name>
    <dbReference type="NCBI Taxonomy" id="2732868"/>
    <lineage>
        <taxon>Bacteria</taxon>
        <taxon>Pseudomonadati</taxon>
        <taxon>Pseudomonadota</taxon>
        <taxon>Betaproteobacteria</taxon>
        <taxon>Burkholderiales</taxon>
        <taxon>Sphaerotilaceae</taxon>
        <taxon>Pseudaquabacterium</taxon>
    </lineage>
</organism>
<evidence type="ECO:0008006" key="4">
    <source>
        <dbReference type="Google" id="ProtNLM"/>
    </source>
</evidence>
<feature type="chain" id="PRO_5047033339" description="Porin" evidence="1">
    <location>
        <begin position="26"/>
        <end position="432"/>
    </location>
</feature>
<sequence length="432" mass="46694">MHRMRRLVACLLALAAATAAGAVSAQTEPAGRGLRFEGFGTLGVARSDMSPRYSYLREILQPASERDTRADVDSRLGLQLNWSPSPRWDVVAQAVLSRRAPTSPAREALTLAFAAWHPGGGWDLRAGRLALDAFLLADYRHLGYAYPWVRPFPEFYGWIPFQSFDGGDASWRWSDGGGASWRAKLLAGRGRQTIPGPTSAGDVVLRSNAIAGAVLTREADGLTLKLSLVRSRSRLQPTALYQPLIDGLHGLQALPLPLAAEAAELERNLLFDWFTARYAGFGASYEHGDWLLHAEVSVIDAARTANDGRHAYASVGRRFGDFTLFVAGAYARSSLAPLARPQWAEQLAPLVGPELAAQAQAVGDAAQAGGNAGRMDQRSISIGSRWDFHDRRALKLQLDRVRFGPNGSGLWGGAGPLASRGHVLSATLDFVF</sequence>
<reference evidence="2 3" key="1">
    <citation type="submission" date="2020-05" db="EMBL/GenBank/DDBJ databases">
        <title>Aquincola sp. isolate from soil.</title>
        <authorList>
            <person name="Han J."/>
            <person name="Kim D.-U."/>
        </authorList>
    </citation>
    <scope>NUCLEOTIDE SEQUENCE [LARGE SCALE GENOMIC DNA]</scope>
    <source>
        <strain evidence="2 3">S2</strain>
    </source>
</reference>
<dbReference type="SUPFAM" id="SSF56935">
    <property type="entry name" value="Porins"/>
    <property type="match status" value="1"/>
</dbReference>
<keyword evidence="3" id="KW-1185">Reference proteome</keyword>
<evidence type="ECO:0000313" key="3">
    <source>
        <dbReference type="Proteomes" id="UP000737171"/>
    </source>
</evidence>
<proteinExistence type="predicted"/>
<protein>
    <recommendedName>
        <fullName evidence="4">Porin</fullName>
    </recommendedName>
</protein>
<evidence type="ECO:0000313" key="2">
    <source>
        <dbReference type="EMBL" id="NRF72099.1"/>
    </source>
</evidence>
<accession>A0ABX2EUJ8</accession>
<dbReference type="RefSeq" id="WP_173134699.1">
    <property type="nucleotide sequence ID" value="NZ_JABRWJ010000018.1"/>
</dbReference>
<comment type="caution">
    <text evidence="2">The sequence shown here is derived from an EMBL/GenBank/DDBJ whole genome shotgun (WGS) entry which is preliminary data.</text>
</comment>
<feature type="signal peptide" evidence="1">
    <location>
        <begin position="1"/>
        <end position="25"/>
    </location>
</feature>
<gene>
    <name evidence="2" type="ORF">HLB44_34460</name>
</gene>
<dbReference type="Proteomes" id="UP000737171">
    <property type="component" value="Unassembled WGS sequence"/>
</dbReference>